<feature type="transmembrane region" description="Helical" evidence="4">
    <location>
        <begin position="367"/>
        <end position="385"/>
    </location>
</feature>
<accession>A0A913XR03</accession>
<keyword evidence="4" id="KW-0812">Transmembrane</keyword>
<dbReference type="OrthoDB" id="2735536at2759"/>
<dbReference type="FunFam" id="3.40.50.720:FF:000138">
    <property type="entry name" value="Short-chain dehydrogenase/reductase family 42E member 1"/>
    <property type="match status" value="1"/>
</dbReference>
<sequence length="389" mass="43705">MADKKMVDYKGLKVVVTGGGGYFGCKLGRALRDKGADVILFDLKKPEKMEDLTFYKGSVCEKNDLETVFQGATFVFHSASYGMSGREQLNKDLIEQVNIQGTKNILEACYTHSVPYLVYTSTYNVVFGHDEIINGNESLPYLPMDQHTDHYSRTKSIAEQVVLSSNQSPLKDGNVLKTTALRPNGIYGEGEQRHLPRIVSYIERGLFAFTYGTKDNKVDFVHVDNLVHAHVMAGLALTGPNHTAAGQAYFISDGRPVNNFEFFRPLVEGLGYKFPTINIPLKIVYFIAFITEIIHSVVGKYIYNFQPILTRTEVHKTGVTHYFSINKARHEIGYSPIKYDLQGVVSYFKERGHDRKALNKHSSVSPILVNVAIAIIFTLVMLSWIRISS</sequence>
<dbReference type="PANTHER" id="PTHR43245:SF51">
    <property type="entry name" value="SHORT CHAIN DEHYDROGENASE_REDUCTASE FAMILY 42E, MEMBER 2"/>
    <property type="match status" value="1"/>
</dbReference>
<dbReference type="Gene3D" id="3.40.50.720">
    <property type="entry name" value="NAD(P)-binding Rossmann-like Domain"/>
    <property type="match status" value="1"/>
</dbReference>
<name>A0A913XR03_EXADI</name>
<keyword evidence="7" id="KW-1185">Reference proteome</keyword>
<evidence type="ECO:0000259" key="5">
    <source>
        <dbReference type="Pfam" id="PF01073"/>
    </source>
</evidence>
<evidence type="ECO:0000313" key="7">
    <source>
        <dbReference type="Proteomes" id="UP000887567"/>
    </source>
</evidence>
<feature type="transmembrane region" description="Helical" evidence="4">
    <location>
        <begin position="283"/>
        <end position="303"/>
    </location>
</feature>
<dbReference type="GO" id="GO:0016616">
    <property type="term" value="F:oxidoreductase activity, acting on the CH-OH group of donors, NAD or NADP as acceptor"/>
    <property type="evidence" value="ECO:0007669"/>
    <property type="project" value="InterPro"/>
</dbReference>
<proteinExistence type="inferred from homology"/>
<dbReference type="AlphaFoldDB" id="A0A913XR03"/>
<comment type="similarity">
    <text evidence="1 4">Belongs to the 3-beta-HSD family.</text>
</comment>
<evidence type="ECO:0000256" key="2">
    <source>
        <dbReference type="ARBA" id="ARBA00023002"/>
    </source>
</evidence>
<keyword evidence="4" id="KW-1133">Transmembrane helix</keyword>
<dbReference type="Proteomes" id="UP000887567">
    <property type="component" value="Unplaced"/>
</dbReference>
<protein>
    <recommendedName>
        <fullName evidence="5">3-beta hydroxysteroid dehydrogenase/isomerase domain-containing protein</fullName>
    </recommendedName>
</protein>
<dbReference type="GO" id="GO:0006694">
    <property type="term" value="P:steroid biosynthetic process"/>
    <property type="evidence" value="ECO:0007669"/>
    <property type="project" value="InterPro"/>
</dbReference>
<reference evidence="6" key="1">
    <citation type="submission" date="2022-11" db="UniProtKB">
        <authorList>
            <consortium name="EnsemblMetazoa"/>
        </authorList>
    </citation>
    <scope>IDENTIFICATION</scope>
</reference>
<keyword evidence="4" id="KW-0472">Membrane</keyword>
<keyword evidence="2 4" id="KW-0560">Oxidoreductase</keyword>
<evidence type="ECO:0000256" key="4">
    <source>
        <dbReference type="RuleBase" id="RU004475"/>
    </source>
</evidence>
<dbReference type="EnsemblMetazoa" id="XM_021052640.2">
    <property type="protein sequence ID" value="XP_020908299.1"/>
    <property type="gene ID" value="LOC110246306"/>
</dbReference>
<evidence type="ECO:0000256" key="1">
    <source>
        <dbReference type="ARBA" id="ARBA00009219"/>
    </source>
</evidence>
<keyword evidence="3" id="KW-0520">NAD</keyword>
<dbReference type="InterPro" id="IPR050177">
    <property type="entry name" value="Lipid_A_modif_metabolic_enz"/>
</dbReference>
<dbReference type="KEGG" id="epa:110246306"/>
<evidence type="ECO:0000313" key="6">
    <source>
        <dbReference type="EnsemblMetazoa" id="XP_020908299.1"/>
    </source>
</evidence>
<dbReference type="PANTHER" id="PTHR43245">
    <property type="entry name" value="BIFUNCTIONAL POLYMYXIN RESISTANCE PROTEIN ARNA"/>
    <property type="match status" value="1"/>
</dbReference>
<evidence type="ECO:0000256" key="3">
    <source>
        <dbReference type="ARBA" id="ARBA00023027"/>
    </source>
</evidence>
<dbReference type="Pfam" id="PF01073">
    <property type="entry name" value="3Beta_HSD"/>
    <property type="match status" value="1"/>
</dbReference>
<dbReference type="SUPFAM" id="SSF51735">
    <property type="entry name" value="NAD(P)-binding Rossmann-fold domains"/>
    <property type="match status" value="1"/>
</dbReference>
<organism evidence="6 7">
    <name type="scientific">Exaiptasia diaphana</name>
    <name type="common">Tropical sea anemone</name>
    <name type="synonym">Aiptasia pulchella</name>
    <dbReference type="NCBI Taxonomy" id="2652724"/>
    <lineage>
        <taxon>Eukaryota</taxon>
        <taxon>Metazoa</taxon>
        <taxon>Cnidaria</taxon>
        <taxon>Anthozoa</taxon>
        <taxon>Hexacorallia</taxon>
        <taxon>Actiniaria</taxon>
        <taxon>Aiptasiidae</taxon>
        <taxon>Exaiptasia</taxon>
    </lineage>
</organism>
<dbReference type="RefSeq" id="XP_020908299.1">
    <property type="nucleotide sequence ID" value="XM_021052640.2"/>
</dbReference>
<dbReference type="GeneID" id="110246306"/>
<feature type="domain" description="3-beta hydroxysteroid dehydrogenase/isomerase" evidence="5">
    <location>
        <begin position="15"/>
        <end position="278"/>
    </location>
</feature>
<dbReference type="InterPro" id="IPR002225">
    <property type="entry name" value="3Beta_OHSteriod_DH/Estase"/>
</dbReference>
<dbReference type="InterPro" id="IPR036291">
    <property type="entry name" value="NAD(P)-bd_dom_sf"/>
</dbReference>
<dbReference type="OMA" id="IGAYKRS"/>